<evidence type="ECO:0000256" key="2">
    <source>
        <dbReference type="ARBA" id="ARBA00022840"/>
    </source>
</evidence>
<dbReference type="Proteomes" id="UP000217033">
    <property type="component" value="Unassembled WGS sequence"/>
</dbReference>
<feature type="domain" description="Aminoacyl-transfer RNA synthetases class-II family profile" evidence="5">
    <location>
        <begin position="13"/>
        <end position="316"/>
    </location>
</feature>
<gene>
    <name evidence="3" type="primary">hisS</name>
    <name evidence="6" type="ORF">CJF60_00190</name>
</gene>
<keyword evidence="3" id="KW-0963">Cytoplasm</keyword>
<dbReference type="GO" id="GO:0016874">
    <property type="term" value="F:ligase activity"/>
    <property type="evidence" value="ECO:0007669"/>
    <property type="project" value="UniProtKB-KW"/>
</dbReference>
<dbReference type="EC" id="6.1.1.21" evidence="3"/>
<dbReference type="PROSITE" id="PS50862">
    <property type="entry name" value="AA_TRNA_LIGASE_II"/>
    <property type="match status" value="1"/>
</dbReference>
<comment type="caution">
    <text evidence="6">The sequence shown here is derived from an EMBL/GenBank/DDBJ whole genome shotgun (WGS) entry which is preliminary data.</text>
</comment>
<organism evidence="6 7">
    <name type="scientific">Mycoplasmopsis agassizii</name>
    <dbReference type="NCBI Taxonomy" id="33922"/>
    <lineage>
        <taxon>Bacteria</taxon>
        <taxon>Bacillati</taxon>
        <taxon>Mycoplasmatota</taxon>
        <taxon>Mycoplasmoidales</taxon>
        <taxon>Metamycoplasmataceae</taxon>
        <taxon>Mycoplasmopsis</taxon>
    </lineage>
</organism>
<dbReference type="InterPro" id="IPR004516">
    <property type="entry name" value="HisRS/HisZ"/>
</dbReference>
<reference evidence="6" key="1">
    <citation type="submission" date="2017-08" db="EMBL/GenBank/DDBJ databases">
        <authorList>
            <person name="Alvarez-Ponce D."/>
            <person name="Weitzman C.L."/>
            <person name="Tillett R.L."/>
            <person name="Sandmeier F.C."/>
            <person name="Tracy C.R."/>
        </authorList>
    </citation>
    <scope>NUCLEOTIDE SEQUENCE [LARGE SCALE GENOMIC DNA]</scope>
    <source>
        <strain evidence="6">PS6</strain>
    </source>
</reference>
<keyword evidence="7" id="KW-1185">Reference proteome</keyword>
<dbReference type="PANTHER" id="PTHR43707:SF1">
    <property type="entry name" value="HISTIDINE--TRNA LIGASE, MITOCHONDRIAL-RELATED"/>
    <property type="match status" value="1"/>
</dbReference>
<dbReference type="CDD" id="cd00773">
    <property type="entry name" value="HisRS-like_core"/>
    <property type="match status" value="1"/>
</dbReference>
<evidence type="ECO:0000313" key="7">
    <source>
        <dbReference type="Proteomes" id="UP000217033"/>
    </source>
</evidence>
<comment type="subunit">
    <text evidence="3">Homodimer.</text>
</comment>
<dbReference type="SUPFAM" id="SSF55681">
    <property type="entry name" value="Class II aaRS and biotin synthetases"/>
    <property type="match status" value="1"/>
</dbReference>
<evidence type="ECO:0000256" key="3">
    <source>
        <dbReference type="HAMAP-Rule" id="MF_00127"/>
    </source>
</evidence>
<dbReference type="NCBIfam" id="TIGR00442">
    <property type="entry name" value="hisS"/>
    <property type="match status" value="1"/>
</dbReference>
<keyword evidence="3 6" id="KW-0436">Ligase</keyword>
<dbReference type="RefSeq" id="WP_084232820.1">
    <property type="nucleotide sequence ID" value="NZ_FWXE01000017.1"/>
</dbReference>
<dbReference type="Pfam" id="PF13393">
    <property type="entry name" value="tRNA-synt_His"/>
    <property type="match status" value="1"/>
</dbReference>
<dbReference type="PANTHER" id="PTHR43707">
    <property type="entry name" value="HISTIDYL-TRNA SYNTHETASE"/>
    <property type="match status" value="1"/>
</dbReference>
<dbReference type="PIRSF" id="PIRSF001549">
    <property type="entry name" value="His-tRNA_synth"/>
    <property type="match status" value="1"/>
</dbReference>
<dbReference type="InterPro" id="IPR006195">
    <property type="entry name" value="aa-tRNA-synth_II"/>
</dbReference>
<dbReference type="HAMAP" id="MF_00127">
    <property type="entry name" value="His_tRNA_synth"/>
    <property type="match status" value="1"/>
</dbReference>
<evidence type="ECO:0000256" key="4">
    <source>
        <dbReference type="SAM" id="Coils"/>
    </source>
</evidence>
<sequence length="420" mass="49682">MKYTRAKGVQDFYEIKAKKLELIRSKFFETMNKYNFNYIETPIFETSDLFKRATGELSDIVKKELYEFKDKANRELALRPEGTASVLRAIAENNYEIPFRGFYFGPMFRYERPQKGRFRQFFQGGIEWLTNADSKYFAEVILIAIDFLNSLNITNYKVQINWLGSFNERQNYNNELKRYFQNYVNELEEVSLARLEKNALRILDDKIEAQKDFVKNAPILFDYLSNESKQKLEDILNILKTNLDQNIEIEVNQKLVRGFDYYQDLVFEFIDKSDQLGAQKVILGGGSYNNLLKEIGGQDTPGVGFAFGLERLLEIINFEESKKLKIVAYATTEKEYWDLIMMRSKLAFKDVDFEIIEKIIEHKKAFKNKKIKEASYLIFYEEKLNEFVLKNTQSKLIYEIENHNLNQQLEILLKDQNEEN</sequence>
<name>A0ABX4H5E3_9BACT</name>
<accession>A0ABX4H5E3</accession>
<dbReference type="InterPro" id="IPR045864">
    <property type="entry name" value="aa-tRNA-synth_II/BPL/LPL"/>
</dbReference>
<feature type="coiled-coil region" evidence="4">
    <location>
        <begin position="169"/>
        <end position="212"/>
    </location>
</feature>
<keyword evidence="4" id="KW-0175">Coiled coil</keyword>
<evidence type="ECO:0000313" key="6">
    <source>
        <dbReference type="EMBL" id="PAF55097.1"/>
    </source>
</evidence>
<keyword evidence="3" id="KW-0030">Aminoacyl-tRNA synthetase</keyword>
<keyword evidence="2 3" id="KW-0067">ATP-binding</keyword>
<evidence type="ECO:0000259" key="5">
    <source>
        <dbReference type="PROSITE" id="PS50862"/>
    </source>
</evidence>
<dbReference type="InterPro" id="IPR041715">
    <property type="entry name" value="HisRS-like_core"/>
</dbReference>
<keyword evidence="3" id="KW-0648">Protein biosynthesis</keyword>
<keyword evidence="3" id="KW-0547">Nucleotide-binding</keyword>
<protein>
    <recommendedName>
        <fullName evidence="3">Histidine--tRNA ligase</fullName>
        <ecNumber evidence="3">6.1.1.21</ecNumber>
    </recommendedName>
    <alternativeName>
        <fullName evidence="3">Histidyl-tRNA synthetase</fullName>
        <shortName evidence="3">HisRS</shortName>
    </alternativeName>
</protein>
<evidence type="ECO:0000256" key="1">
    <source>
        <dbReference type="ARBA" id="ARBA00008226"/>
    </source>
</evidence>
<comment type="similarity">
    <text evidence="1 3">Belongs to the class-II aminoacyl-tRNA synthetase family.</text>
</comment>
<proteinExistence type="inferred from homology"/>
<comment type="subcellular location">
    <subcellularLocation>
        <location evidence="3">Cytoplasm</location>
    </subcellularLocation>
</comment>
<dbReference type="EMBL" id="NQMN01000001">
    <property type="protein sequence ID" value="PAF55097.1"/>
    <property type="molecule type" value="Genomic_DNA"/>
</dbReference>
<dbReference type="Gene3D" id="3.30.930.10">
    <property type="entry name" value="Bira Bifunctional Protein, Domain 2"/>
    <property type="match status" value="1"/>
</dbReference>
<dbReference type="InterPro" id="IPR015807">
    <property type="entry name" value="His-tRNA-ligase"/>
</dbReference>
<comment type="catalytic activity">
    <reaction evidence="3">
        <text>tRNA(His) + L-histidine + ATP = L-histidyl-tRNA(His) + AMP + diphosphate + H(+)</text>
        <dbReference type="Rhea" id="RHEA:17313"/>
        <dbReference type="Rhea" id="RHEA-COMP:9665"/>
        <dbReference type="Rhea" id="RHEA-COMP:9689"/>
        <dbReference type="ChEBI" id="CHEBI:15378"/>
        <dbReference type="ChEBI" id="CHEBI:30616"/>
        <dbReference type="ChEBI" id="CHEBI:33019"/>
        <dbReference type="ChEBI" id="CHEBI:57595"/>
        <dbReference type="ChEBI" id="CHEBI:78442"/>
        <dbReference type="ChEBI" id="CHEBI:78527"/>
        <dbReference type="ChEBI" id="CHEBI:456215"/>
        <dbReference type="EC" id="6.1.1.21"/>
    </reaction>
</comment>